<gene>
    <name evidence="3" type="ORF">V6N11_070542</name>
</gene>
<sequence length="244" mass="28010">MWGQEKKLAGVRFKNLQKILNRRRYIQSKEGIQNTSNDSLGLSIPPAVLQYFLELLETYPEQERTPSKELSLCHCLRRTLLIVICTVDGKLVCHEATIPEAAQLEKKVNEVEQIYLNANKKKKSFPKGTSIGKGRDKGKHVLSIKKQQEEASRREAAAAKRIPELMRQFGTILQQTTVLLLLLVMCVLLLPDLTWPFMQPVDVEGPGLHEVDTHLELLGPRRFRRSKMPVVHDFMMHGKVKYCW</sequence>
<dbReference type="EMBL" id="JBBPBN010000040">
    <property type="protein sequence ID" value="KAK8999373.1"/>
    <property type="molecule type" value="Genomic_DNA"/>
</dbReference>
<evidence type="ECO:0000313" key="4">
    <source>
        <dbReference type="Proteomes" id="UP001396334"/>
    </source>
</evidence>
<keyword evidence="2" id="KW-0472">Membrane</keyword>
<keyword evidence="4" id="KW-1185">Reference proteome</keyword>
<dbReference type="Proteomes" id="UP001396334">
    <property type="component" value="Unassembled WGS sequence"/>
</dbReference>
<evidence type="ECO:0000313" key="3">
    <source>
        <dbReference type="EMBL" id="KAK8999373.1"/>
    </source>
</evidence>
<evidence type="ECO:0000256" key="2">
    <source>
        <dbReference type="SAM" id="Phobius"/>
    </source>
</evidence>
<reference evidence="3 4" key="1">
    <citation type="journal article" date="2024" name="G3 (Bethesda)">
        <title>Genome assembly of Hibiscus sabdariffa L. provides insights into metabolisms of medicinal natural products.</title>
        <authorList>
            <person name="Kim T."/>
        </authorList>
    </citation>
    <scope>NUCLEOTIDE SEQUENCE [LARGE SCALE GENOMIC DNA]</scope>
    <source>
        <strain evidence="3">TK-2024</strain>
        <tissue evidence="3">Old leaves</tissue>
    </source>
</reference>
<protein>
    <submittedName>
        <fullName evidence="3">Uncharacterized protein</fullName>
    </submittedName>
</protein>
<proteinExistence type="predicted"/>
<feature type="transmembrane region" description="Helical" evidence="2">
    <location>
        <begin position="169"/>
        <end position="190"/>
    </location>
</feature>
<evidence type="ECO:0000256" key="1">
    <source>
        <dbReference type="SAM" id="MobiDB-lite"/>
    </source>
</evidence>
<accession>A0ABR2QFB8</accession>
<keyword evidence="2" id="KW-1133">Transmembrane helix</keyword>
<keyword evidence="2" id="KW-0812">Transmembrane</keyword>
<comment type="caution">
    <text evidence="3">The sequence shown here is derived from an EMBL/GenBank/DDBJ whole genome shotgun (WGS) entry which is preliminary data.</text>
</comment>
<name>A0ABR2QFB8_9ROSI</name>
<organism evidence="3 4">
    <name type="scientific">Hibiscus sabdariffa</name>
    <name type="common">roselle</name>
    <dbReference type="NCBI Taxonomy" id="183260"/>
    <lineage>
        <taxon>Eukaryota</taxon>
        <taxon>Viridiplantae</taxon>
        <taxon>Streptophyta</taxon>
        <taxon>Embryophyta</taxon>
        <taxon>Tracheophyta</taxon>
        <taxon>Spermatophyta</taxon>
        <taxon>Magnoliopsida</taxon>
        <taxon>eudicotyledons</taxon>
        <taxon>Gunneridae</taxon>
        <taxon>Pentapetalae</taxon>
        <taxon>rosids</taxon>
        <taxon>malvids</taxon>
        <taxon>Malvales</taxon>
        <taxon>Malvaceae</taxon>
        <taxon>Malvoideae</taxon>
        <taxon>Hibiscus</taxon>
    </lineage>
</organism>
<feature type="region of interest" description="Disordered" evidence="1">
    <location>
        <begin position="125"/>
        <end position="151"/>
    </location>
</feature>